<dbReference type="AlphaFoldDB" id="A0A4V6NZF8"/>
<dbReference type="InterPro" id="IPR005119">
    <property type="entry name" value="LysR_subst-bd"/>
</dbReference>
<dbReference type="GO" id="GO:0006351">
    <property type="term" value="P:DNA-templated transcription"/>
    <property type="evidence" value="ECO:0007669"/>
    <property type="project" value="TreeGrafter"/>
</dbReference>
<sequence>MATSLNDIALFVEVAKRKNFSRAAEALDMPVSTLSRRISELERQIAVRLLKRSTRKMELTEAGSVYFERCQHIVAEARIAHEQLLEVAQQPKGRLHISMPASFSLIFMPTILRDFCEQYPDIECQLDLGINPIDLLADSFDIVIRFGSQPDSGVISRQIANMPVCLYASSAYLARHGVPLLPNDLSGHQCLRSGVDKESSTWVLTSGAKIEKVSVSGRLAINNIVMLQRMALQGMGIAPLPNHCSGNTDLAERLQRVLPEWEFKPIPLLALFPSRMMPAKVRVFIEFLQASLAVLQAREKRPLKAI</sequence>
<evidence type="ECO:0000256" key="4">
    <source>
        <dbReference type="ARBA" id="ARBA00023163"/>
    </source>
</evidence>
<dbReference type="CDD" id="cd08422">
    <property type="entry name" value="PBP2_CrgA_like"/>
    <property type="match status" value="1"/>
</dbReference>
<gene>
    <name evidence="6" type="ORF">EDC26_12413</name>
</gene>
<organism evidence="6 7">
    <name type="scientific">Paralcaligenes ureilyticus</name>
    <dbReference type="NCBI Taxonomy" id="627131"/>
    <lineage>
        <taxon>Bacteria</taxon>
        <taxon>Pseudomonadati</taxon>
        <taxon>Pseudomonadota</taxon>
        <taxon>Betaproteobacteria</taxon>
        <taxon>Burkholderiales</taxon>
        <taxon>Alcaligenaceae</taxon>
        <taxon>Paralcaligenes</taxon>
    </lineage>
</organism>
<keyword evidence="2" id="KW-0805">Transcription regulation</keyword>
<dbReference type="PANTHER" id="PTHR30537:SF5">
    <property type="entry name" value="HTH-TYPE TRANSCRIPTIONAL ACTIVATOR TTDR-RELATED"/>
    <property type="match status" value="1"/>
</dbReference>
<reference evidence="6 7" key="1">
    <citation type="submission" date="2019-03" db="EMBL/GenBank/DDBJ databases">
        <title>Genomic Encyclopedia of Type Strains, Phase IV (KMG-IV): sequencing the most valuable type-strain genomes for metagenomic binning, comparative biology and taxonomic classification.</title>
        <authorList>
            <person name="Goeker M."/>
        </authorList>
    </citation>
    <scope>NUCLEOTIDE SEQUENCE [LARGE SCALE GENOMIC DNA]</scope>
    <source>
        <strain evidence="6 7">DSM 24591</strain>
    </source>
</reference>
<dbReference type="Pfam" id="PF00126">
    <property type="entry name" value="HTH_1"/>
    <property type="match status" value="1"/>
</dbReference>
<dbReference type="PANTHER" id="PTHR30537">
    <property type="entry name" value="HTH-TYPE TRANSCRIPTIONAL REGULATOR"/>
    <property type="match status" value="1"/>
</dbReference>
<dbReference type="InterPro" id="IPR036390">
    <property type="entry name" value="WH_DNA-bd_sf"/>
</dbReference>
<dbReference type="FunFam" id="1.10.10.10:FF:000001">
    <property type="entry name" value="LysR family transcriptional regulator"/>
    <property type="match status" value="1"/>
</dbReference>
<dbReference type="OrthoDB" id="116299at2"/>
<dbReference type="PROSITE" id="PS50931">
    <property type="entry name" value="HTH_LYSR"/>
    <property type="match status" value="1"/>
</dbReference>
<keyword evidence="3" id="KW-0238">DNA-binding</keyword>
<protein>
    <submittedName>
        <fullName evidence="6">LysR family transcriptional regulator</fullName>
    </submittedName>
</protein>
<comment type="caution">
    <text evidence="6">The sequence shown here is derived from an EMBL/GenBank/DDBJ whole genome shotgun (WGS) entry which is preliminary data.</text>
</comment>
<evidence type="ECO:0000313" key="6">
    <source>
        <dbReference type="EMBL" id="TCT01478.1"/>
    </source>
</evidence>
<accession>A0A4V6NZF8</accession>
<dbReference type="Pfam" id="PF03466">
    <property type="entry name" value="LysR_substrate"/>
    <property type="match status" value="1"/>
</dbReference>
<dbReference type="InterPro" id="IPR036388">
    <property type="entry name" value="WH-like_DNA-bd_sf"/>
</dbReference>
<name>A0A4V6NZF8_9BURK</name>
<dbReference type="Proteomes" id="UP000295525">
    <property type="component" value="Unassembled WGS sequence"/>
</dbReference>
<dbReference type="SUPFAM" id="SSF53850">
    <property type="entry name" value="Periplasmic binding protein-like II"/>
    <property type="match status" value="1"/>
</dbReference>
<dbReference type="InterPro" id="IPR000847">
    <property type="entry name" value="LysR_HTH_N"/>
</dbReference>
<evidence type="ECO:0000256" key="2">
    <source>
        <dbReference type="ARBA" id="ARBA00023015"/>
    </source>
</evidence>
<evidence type="ECO:0000259" key="5">
    <source>
        <dbReference type="PROSITE" id="PS50931"/>
    </source>
</evidence>
<proteinExistence type="inferred from homology"/>
<evidence type="ECO:0000313" key="7">
    <source>
        <dbReference type="Proteomes" id="UP000295525"/>
    </source>
</evidence>
<dbReference type="SUPFAM" id="SSF46785">
    <property type="entry name" value="Winged helix' DNA-binding domain"/>
    <property type="match status" value="1"/>
</dbReference>
<evidence type="ECO:0000256" key="3">
    <source>
        <dbReference type="ARBA" id="ARBA00023125"/>
    </source>
</evidence>
<evidence type="ECO:0000256" key="1">
    <source>
        <dbReference type="ARBA" id="ARBA00009437"/>
    </source>
</evidence>
<dbReference type="Gene3D" id="1.10.10.10">
    <property type="entry name" value="Winged helix-like DNA-binding domain superfamily/Winged helix DNA-binding domain"/>
    <property type="match status" value="1"/>
</dbReference>
<dbReference type="Gene3D" id="3.40.190.290">
    <property type="match status" value="1"/>
</dbReference>
<comment type="similarity">
    <text evidence="1">Belongs to the LysR transcriptional regulatory family.</text>
</comment>
<dbReference type="RefSeq" id="WP_132585946.1">
    <property type="nucleotide sequence ID" value="NZ_SMAJ01000024.1"/>
</dbReference>
<feature type="domain" description="HTH lysR-type" evidence="5">
    <location>
        <begin position="3"/>
        <end position="60"/>
    </location>
</feature>
<dbReference type="InterPro" id="IPR058163">
    <property type="entry name" value="LysR-type_TF_proteobact-type"/>
</dbReference>
<dbReference type="GO" id="GO:0043565">
    <property type="term" value="F:sequence-specific DNA binding"/>
    <property type="evidence" value="ECO:0007669"/>
    <property type="project" value="TreeGrafter"/>
</dbReference>
<keyword evidence="4" id="KW-0804">Transcription</keyword>
<keyword evidence="7" id="KW-1185">Reference proteome</keyword>
<dbReference type="EMBL" id="SMAJ01000024">
    <property type="protein sequence ID" value="TCT01478.1"/>
    <property type="molecule type" value="Genomic_DNA"/>
</dbReference>
<dbReference type="GO" id="GO:0003700">
    <property type="term" value="F:DNA-binding transcription factor activity"/>
    <property type="evidence" value="ECO:0007669"/>
    <property type="project" value="InterPro"/>
</dbReference>